<dbReference type="EMBL" id="CAJNOI010000151">
    <property type="protein sequence ID" value="CAF1133620.1"/>
    <property type="molecule type" value="Genomic_DNA"/>
</dbReference>
<keyword evidence="3" id="KW-1185">Reference proteome</keyword>
<protein>
    <submittedName>
        <fullName evidence="2">Uncharacterized protein</fullName>
    </submittedName>
</protein>
<dbReference type="Proteomes" id="UP000663832">
    <property type="component" value="Unassembled WGS sequence"/>
</dbReference>
<dbReference type="OrthoDB" id="10126004at2759"/>
<proteinExistence type="predicted"/>
<evidence type="ECO:0000313" key="1">
    <source>
        <dbReference type="EMBL" id="CAF0982664.1"/>
    </source>
</evidence>
<organism evidence="2 4">
    <name type="scientific">Adineta steineri</name>
    <dbReference type="NCBI Taxonomy" id="433720"/>
    <lineage>
        <taxon>Eukaryota</taxon>
        <taxon>Metazoa</taxon>
        <taxon>Spiralia</taxon>
        <taxon>Gnathifera</taxon>
        <taxon>Rotifera</taxon>
        <taxon>Eurotatoria</taxon>
        <taxon>Bdelloidea</taxon>
        <taxon>Adinetida</taxon>
        <taxon>Adinetidae</taxon>
        <taxon>Adineta</taxon>
    </lineage>
</organism>
<name>A0A814RGL2_9BILA</name>
<evidence type="ECO:0000313" key="2">
    <source>
        <dbReference type="EMBL" id="CAF1133620.1"/>
    </source>
</evidence>
<evidence type="ECO:0000313" key="4">
    <source>
        <dbReference type="Proteomes" id="UP000663877"/>
    </source>
</evidence>
<comment type="caution">
    <text evidence="2">The sequence shown here is derived from an EMBL/GenBank/DDBJ whole genome shotgun (WGS) entry which is preliminary data.</text>
</comment>
<dbReference type="EMBL" id="CAJNOM010000072">
    <property type="protein sequence ID" value="CAF0982664.1"/>
    <property type="molecule type" value="Genomic_DNA"/>
</dbReference>
<gene>
    <name evidence="2" type="ORF">BJG266_LOCUS23146</name>
    <name evidence="1" type="ORF">QVE165_LOCUS13950</name>
</gene>
<dbReference type="Proteomes" id="UP000663877">
    <property type="component" value="Unassembled WGS sequence"/>
</dbReference>
<sequence>MNFTLNAPQIRILMNLYSNKSILIELGKLQMNTGSRNSSSIKQHGITFDNFSASRFIENDKNELILLEYLSL</sequence>
<reference evidence="2" key="1">
    <citation type="submission" date="2021-02" db="EMBL/GenBank/DDBJ databases">
        <authorList>
            <person name="Nowell W R."/>
        </authorList>
    </citation>
    <scope>NUCLEOTIDE SEQUENCE</scope>
</reference>
<dbReference type="AlphaFoldDB" id="A0A814RGL2"/>
<evidence type="ECO:0000313" key="3">
    <source>
        <dbReference type="Proteomes" id="UP000663832"/>
    </source>
</evidence>
<accession>A0A814RGL2</accession>